<feature type="non-terminal residue" evidence="1">
    <location>
        <position position="1"/>
    </location>
</feature>
<gene>
    <name evidence="1" type="ORF">ILYODFUR_023610</name>
</gene>
<dbReference type="Proteomes" id="UP001482620">
    <property type="component" value="Unassembled WGS sequence"/>
</dbReference>
<accession>A0ABV0ULP1</accession>
<organism evidence="1 2">
    <name type="scientific">Ilyodon furcidens</name>
    <name type="common">goldbreast splitfin</name>
    <dbReference type="NCBI Taxonomy" id="33524"/>
    <lineage>
        <taxon>Eukaryota</taxon>
        <taxon>Metazoa</taxon>
        <taxon>Chordata</taxon>
        <taxon>Craniata</taxon>
        <taxon>Vertebrata</taxon>
        <taxon>Euteleostomi</taxon>
        <taxon>Actinopterygii</taxon>
        <taxon>Neopterygii</taxon>
        <taxon>Teleostei</taxon>
        <taxon>Neoteleostei</taxon>
        <taxon>Acanthomorphata</taxon>
        <taxon>Ovalentaria</taxon>
        <taxon>Atherinomorphae</taxon>
        <taxon>Cyprinodontiformes</taxon>
        <taxon>Goodeidae</taxon>
        <taxon>Ilyodon</taxon>
    </lineage>
</organism>
<sequence>LKKSFEQEPLGKEVSLEQEVLLQCRPPEGIPVAEVRMHHSSHSCVNADLDKDRLKKRTKTHGKLNETSLIICPDFSCYVLCSVRSVCM</sequence>
<dbReference type="EMBL" id="JAHRIQ010072230">
    <property type="protein sequence ID" value="MEQ2245053.1"/>
    <property type="molecule type" value="Genomic_DNA"/>
</dbReference>
<reference evidence="1 2" key="1">
    <citation type="submission" date="2021-06" db="EMBL/GenBank/DDBJ databases">
        <authorList>
            <person name="Palmer J.M."/>
        </authorList>
    </citation>
    <scope>NUCLEOTIDE SEQUENCE [LARGE SCALE GENOMIC DNA]</scope>
    <source>
        <strain evidence="2">if_2019</strain>
        <tissue evidence="1">Muscle</tissue>
    </source>
</reference>
<comment type="caution">
    <text evidence="1">The sequence shown here is derived from an EMBL/GenBank/DDBJ whole genome shotgun (WGS) entry which is preliminary data.</text>
</comment>
<protein>
    <submittedName>
        <fullName evidence="1">Uncharacterized protein</fullName>
    </submittedName>
</protein>
<name>A0ABV0ULP1_9TELE</name>
<keyword evidence="2" id="KW-1185">Reference proteome</keyword>
<proteinExistence type="predicted"/>
<evidence type="ECO:0000313" key="1">
    <source>
        <dbReference type="EMBL" id="MEQ2245053.1"/>
    </source>
</evidence>
<evidence type="ECO:0000313" key="2">
    <source>
        <dbReference type="Proteomes" id="UP001482620"/>
    </source>
</evidence>